<keyword evidence="2" id="KW-0808">Transferase</keyword>
<gene>
    <name evidence="2" type="ORF">SAMN02745885_02224</name>
</gene>
<organism evidence="2 3">
    <name type="scientific">Carboxydocella sporoproducens DSM 16521</name>
    <dbReference type="NCBI Taxonomy" id="1121270"/>
    <lineage>
        <taxon>Bacteria</taxon>
        <taxon>Bacillati</taxon>
        <taxon>Bacillota</taxon>
        <taxon>Clostridia</taxon>
        <taxon>Eubacteriales</taxon>
        <taxon>Clostridiales Family XVI. Incertae Sedis</taxon>
        <taxon>Carboxydocella</taxon>
    </lineage>
</organism>
<evidence type="ECO:0000259" key="1">
    <source>
        <dbReference type="Pfam" id="PF00156"/>
    </source>
</evidence>
<dbReference type="Gene3D" id="3.40.50.2020">
    <property type="match status" value="1"/>
</dbReference>
<dbReference type="SUPFAM" id="SSF53271">
    <property type="entry name" value="PRTase-like"/>
    <property type="match status" value="1"/>
</dbReference>
<dbReference type="Pfam" id="PF00156">
    <property type="entry name" value="Pribosyltran"/>
    <property type="match status" value="1"/>
</dbReference>
<reference evidence="3" key="1">
    <citation type="submission" date="2017-02" db="EMBL/GenBank/DDBJ databases">
        <authorList>
            <person name="Varghese N."/>
            <person name="Submissions S."/>
        </authorList>
    </citation>
    <scope>NUCLEOTIDE SEQUENCE [LARGE SCALE GENOMIC DNA]</scope>
    <source>
        <strain evidence="3">DSM 16521</strain>
    </source>
</reference>
<evidence type="ECO:0000313" key="2">
    <source>
        <dbReference type="EMBL" id="SKA18292.1"/>
    </source>
</evidence>
<dbReference type="EMBL" id="FUXM01000034">
    <property type="protein sequence ID" value="SKA18292.1"/>
    <property type="molecule type" value="Genomic_DNA"/>
</dbReference>
<dbReference type="RefSeq" id="WP_078666235.1">
    <property type="nucleotide sequence ID" value="NZ_FUXM01000034.1"/>
</dbReference>
<evidence type="ECO:0000313" key="3">
    <source>
        <dbReference type="Proteomes" id="UP000189933"/>
    </source>
</evidence>
<dbReference type="AlphaFoldDB" id="A0A1T4RQS9"/>
<proteinExistence type="predicted"/>
<dbReference type="Proteomes" id="UP000189933">
    <property type="component" value="Unassembled WGS sequence"/>
</dbReference>
<sequence>MFVNRYEAGLLLREKIKGKKLINPLVVGVPRGGIVVAAPLAELLEAPLKVIISKKIGLPRNEEVAMGAITPGGEAIVDWVLAKRAGLTDSQVEMAISKARTEWELKKEKYLPWWAEDFEDRDVILVDDGIATGYTIKVIVNYLKEQPLLQLWLAIPVLPEEKLEEFLPLVDQLVYLKAPSDFYAVGQFYQDFSQVEEDEVLRYLS</sequence>
<feature type="domain" description="Phosphoribosyltransferase" evidence="1">
    <location>
        <begin position="20"/>
        <end position="150"/>
    </location>
</feature>
<dbReference type="Gene3D" id="3.30.1310.20">
    <property type="entry name" value="PRTase-like"/>
    <property type="match status" value="1"/>
</dbReference>
<accession>A0A1T4RQS9</accession>
<protein>
    <submittedName>
        <fullName evidence="2">Predicted phosphoribosyltransferase</fullName>
    </submittedName>
</protein>
<dbReference type="InterPro" id="IPR029057">
    <property type="entry name" value="PRTase-like"/>
</dbReference>
<keyword evidence="3" id="KW-1185">Reference proteome</keyword>
<keyword evidence="2" id="KW-0328">Glycosyltransferase</keyword>
<dbReference type="GO" id="GO:0016757">
    <property type="term" value="F:glycosyltransferase activity"/>
    <property type="evidence" value="ECO:0007669"/>
    <property type="project" value="UniProtKB-KW"/>
</dbReference>
<dbReference type="InterPro" id="IPR000836">
    <property type="entry name" value="PRTase_dom"/>
</dbReference>
<dbReference type="OrthoDB" id="9810066at2"/>
<dbReference type="CDD" id="cd06223">
    <property type="entry name" value="PRTases_typeI"/>
    <property type="match status" value="1"/>
</dbReference>
<name>A0A1T4RQS9_9FIRM</name>